<gene>
    <name evidence="2" type="ORF">P8V03_13835</name>
</gene>
<organism evidence="2 3">
    <name type="scientific">Clostridium tanneri</name>
    <dbReference type="NCBI Taxonomy" id="3037988"/>
    <lineage>
        <taxon>Bacteria</taxon>
        <taxon>Bacillati</taxon>
        <taxon>Bacillota</taxon>
        <taxon>Clostridia</taxon>
        <taxon>Eubacteriales</taxon>
        <taxon>Clostridiaceae</taxon>
        <taxon>Clostridium</taxon>
    </lineage>
</organism>
<dbReference type="Proteomes" id="UP001281656">
    <property type="component" value="Unassembled WGS sequence"/>
</dbReference>
<dbReference type="InterPro" id="IPR010921">
    <property type="entry name" value="Trp_repressor/repl_initiator"/>
</dbReference>
<dbReference type="SUPFAM" id="SSF48295">
    <property type="entry name" value="TrpR-like"/>
    <property type="match status" value="1"/>
</dbReference>
<evidence type="ECO:0000259" key="1">
    <source>
        <dbReference type="SMART" id="SM01321"/>
    </source>
</evidence>
<name>A0ABU4JVU8_9CLOT</name>
<sequence length="304" mass="35627">MPRTARKKGLSHIHHIMSRSISEIQLFRESSDKDKFMSIVRKYQKANKFLVYSFVLMDTHYHLEICDNGADISKFMKSINQSYAQYYNKKYERHGHVFADRFKSKPIEEDAYAVTASVYIHSNPKDIKEYTNNIQDYPYSSLKTYLVNKSPFSDIININFILERFGKNINTARKTYLELVLRSTSSDIEKEIEFEEKEQCYVAERHLLIRDFKPENVVDFVSKYTKKAFCIHAKYTHKNSELKSVCVFLLRALCGFSLTGICDVIGNTTTSNIWRLYEKGVSLVSTDERYKDIINDFIEYSKTA</sequence>
<proteinExistence type="predicted"/>
<dbReference type="SUPFAM" id="SSF143422">
    <property type="entry name" value="Transposase IS200-like"/>
    <property type="match status" value="1"/>
</dbReference>
<dbReference type="Gene3D" id="3.30.70.1290">
    <property type="entry name" value="Transposase IS200-like"/>
    <property type="match status" value="1"/>
</dbReference>
<dbReference type="InterPro" id="IPR002686">
    <property type="entry name" value="Transposase_17"/>
</dbReference>
<evidence type="ECO:0000313" key="3">
    <source>
        <dbReference type="Proteomes" id="UP001281656"/>
    </source>
</evidence>
<accession>A0ABU4JVU8</accession>
<dbReference type="Pfam" id="PF01797">
    <property type="entry name" value="Y1_Tnp"/>
    <property type="match status" value="1"/>
</dbReference>
<reference evidence="2 3" key="1">
    <citation type="submission" date="2023-04" db="EMBL/GenBank/DDBJ databases">
        <title>Clostridium tannerae sp. nov., isolated from the fecal material of an alpaca.</title>
        <authorList>
            <person name="Miller S."/>
            <person name="Hendry M."/>
            <person name="King J."/>
            <person name="Sankaranarayanan K."/>
            <person name="Lawson P.A."/>
        </authorList>
    </citation>
    <scope>NUCLEOTIDE SEQUENCE [LARGE SCALE GENOMIC DNA]</scope>
    <source>
        <strain evidence="2 3">A1-XYC3</strain>
    </source>
</reference>
<dbReference type="InterPro" id="IPR036515">
    <property type="entry name" value="Transposase_17_sf"/>
</dbReference>
<dbReference type="PANTHER" id="PTHR34322:SF2">
    <property type="entry name" value="TRANSPOSASE IS200-LIKE DOMAIN-CONTAINING PROTEIN"/>
    <property type="match status" value="1"/>
</dbReference>
<dbReference type="SMART" id="SM01321">
    <property type="entry name" value="Y1_Tnp"/>
    <property type="match status" value="1"/>
</dbReference>
<protein>
    <submittedName>
        <fullName evidence="2">Transposase</fullName>
    </submittedName>
</protein>
<comment type="caution">
    <text evidence="2">The sequence shown here is derived from an EMBL/GenBank/DDBJ whole genome shotgun (WGS) entry which is preliminary data.</text>
</comment>
<evidence type="ECO:0000313" key="2">
    <source>
        <dbReference type="EMBL" id="MDW8802231.1"/>
    </source>
</evidence>
<feature type="domain" description="Transposase IS200-like" evidence="1">
    <location>
        <begin position="9"/>
        <end position="123"/>
    </location>
</feature>
<dbReference type="EMBL" id="JARUJP010000017">
    <property type="protein sequence ID" value="MDW8802231.1"/>
    <property type="molecule type" value="Genomic_DNA"/>
</dbReference>
<keyword evidence="3" id="KW-1185">Reference proteome</keyword>
<dbReference type="PANTHER" id="PTHR34322">
    <property type="entry name" value="TRANSPOSASE, Y1_TNP DOMAIN-CONTAINING"/>
    <property type="match status" value="1"/>
</dbReference>
<dbReference type="RefSeq" id="WP_318798588.1">
    <property type="nucleotide sequence ID" value="NZ_JARUJP010000017.1"/>
</dbReference>